<dbReference type="Pfam" id="PF07687">
    <property type="entry name" value="M20_dimer"/>
    <property type="match status" value="1"/>
</dbReference>
<gene>
    <name evidence="15 17" type="primary">dapE</name>
    <name evidence="17" type="ORF">OMP39_08065</name>
</gene>
<dbReference type="InterPro" id="IPR036264">
    <property type="entry name" value="Bact_exopeptidase_dim_dom"/>
</dbReference>
<comment type="function">
    <text evidence="15">Catalyzes the hydrolysis of N-succinyl-L,L-diaminopimelic acid (SDAP), forming succinate and LL-2,6-diaminopimelate (DAP), an intermediate involved in the bacterial biosynthesis of lysine and meso-diaminopimelic acid, an essential component of bacterial cell walls.</text>
</comment>
<keyword evidence="12 15" id="KW-0170">Cobalt</keyword>
<feature type="binding site" evidence="15">
    <location>
        <position position="108"/>
    </location>
    <ligand>
        <name>Zn(2+)</name>
        <dbReference type="ChEBI" id="CHEBI:29105"/>
        <label>2</label>
    </ligand>
</feature>
<evidence type="ECO:0000256" key="1">
    <source>
        <dbReference type="ARBA" id="ARBA00005130"/>
    </source>
</evidence>
<feature type="binding site" evidence="15">
    <location>
        <position position="357"/>
    </location>
    <ligand>
        <name>Zn(2+)</name>
        <dbReference type="ChEBI" id="CHEBI:29105"/>
        <label>2</label>
    </ligand>
</feature>
<dbReference type="PANTHER" id="PTHR43808:SF31">
    <property type="entry name" value="N-ACETYL-L-CITRULLINE DEACETYLASE"/>
    <property type="match status" value="1"/>
</dbReference>
<dbReference type="Gene3D" id="3.40.630.10">
    <property type="entry name" value="Zn peptidases"/>
    <property type="match status" value="2"/>
</dbReference>
<dbReference type="CDD" id="cd03891">
    <property type="entry name" value="M20_DapE_proteobac"/>
    <property type="match status" value="1"/>
</dbReference>
<comment type="cofactor">
    <cofactor evidence="15">
        <name>Zn(2+)</name>
        <dbReference type="ChEBI" id="CHEBI:29105"/>
    </cofactor>
    <cofactor evidence="15">
        <name>Co(2+)</name>
        <dbReference type="ChEBI" id="CHEBI:48828"/>
    </cofactor>
    <text evidence="15">Binds 2 Zn(2+) or Co(2+) ions per subunit.</text>
</comment>
<evidence type="ECO:0000256" key="6">
    <source>
        <dbReference type="ARBA" id="ARBA00022605"/>
    </source>
</evidence>
<dbReference type="SUPFAM" id="SSF53187">
    <property type="entry name" value="Zn-dependent exopeptidases"/>
    <property type="match status" value="1"/>
</dbReference>
<protein>
    <recommendedName>
        <fullName evidence="5 15">Succinyl-diaminopimelate desuccinylase</fullName>
        <shortName evidence="15">SDAP desuccinylase</shortName>
        <ecNumber evidence="4 15">3.5.1.18</ecNumber>
    </recommendedName>
    <alternativeName>
        <fullName evidence="13 15">N-succinyl-LL-2,6-diaminoheptanedioate amidohydrolase</fullName>
    </alternativeName>
</protein>
<evidence type="ECO:0000256" key="2">
    <source>
        <dbReference type="ARBA" id="ARBA00006746"/>
    </source>
</evidence>
<evidence type="ECO:0000256" key="15">
    <source>
        <dbReference type="HAMAP-Rule" id="MF_01690"/>
    </source>
</evidence>
<evidence type="ECO:0000256" key="13">
    <source>
        <dbReference type="ARBA" id="ARBA00031891"/>
    </source>
</evidence>
<comment type="similarity">
    <text evidence="2 15">Belongs to the peptidase M20A family. DapE subfamily.</text>
</comment>
<dbReference type="InterPro" id="IPR002933">
    <property type="entry name" value="Peptidase_M20"/>
</dbReference>
<dbReference type="RefSeq" id="WP_264891242.1">
    <property type="nucleotide sequence ID" value="NZ_CP110257.1"/>
</dbReference>
<feature type="binding site" evidence="15">
    <location>
        <position position="143"/>
    </location>
    <ligand>
        <name>Zn(2+)</name>
        <dbReference type="ChEBI" id="CHEBI:29105"/>
        <label>2</label>
    </ligand>
</feature>
<evidence type="ECO:0000256" key="7">
    <source>
        <dbReference type="ARBA" id="ARBA00022723"/>
    </source>
</evidence>
<dbReference type="EMBL" id="CP110257">
    <property type="protein sequence ID" value="UZD53659.1"/>
    <property type="molecule type" value="Genomic_DNA"/>
</dbReference>
<proteinExistence type="inferred from homology"/>
<dbReference type="HAMAP" id="MF_01690">
    <property type="entry name" value="DapE"/>
    <property type="match status" value="1"/>
</dbReference>
<organism evidence="17 18">
    <name type="scientific">Caldimonas aquatica</name>
    <dbReference type="NCBI Taxonomy" id="376175"/>
    <lineage>
        <taxon>Bacteria</taxon>
        <taxon>Pseudomonadati</taxon>
        <taxon>Pseudomonadota</taxon>
        <taxon>Betaproteobacteria</taxon>
        <taxon>Burkholderiales</taxon>
        <taxon>Sphaerotilaceae</taxon>
        <taxon>Caldimonas</taxon>
    </lineage>
</organism>
<dbReference type="Proteomes" id="UP001163266">
    <property type="component" value="Chromosome"/>
</dbReference>
<feature type="binding site" evidence="15">
    <location>
        <position position="108"/>
    </location>
    <ligand>
        <name>Zn(2+)</name>
        <dbReference type="ChEBI" id="CHEBI:29105"/>
        <label>1</label>
    </ligand>
</feature>
<keyword evidence="9 15" id="KW-0862">Zinc</keyword>
<dbReference type="InterPro" id="IPR011650">
    <property type="entry name" value="Peptidase_M20_dimer"/>
</dbReference>
<keyword evidence="11 15" id="KW-0457">Lysine biosynthesis</keyword>
<evidence type="ECO:0000256" key="11">
    <source>
        <dbReference type="ARBA" id="ARBA00023154"/>
    </source>
</evidence>
<keyword evidence="6 15" id="KW-0028">Amino-acid biosynthesis</keyword>
<reference evidence="17" key="1">
    <citation type="submission" date="2022-10" db="EMBL/GenBank/DDBJ databases">
        <title>Complete genome sequence of Schlegelella aquatica LMG 23380.</title>
        <authorList>
            <person name="Musilova J."/>
            <person name="Kourilova X."/>
            <person name="Bezdicek M."/>
            <person name="Hermankova K."/>
            <person name="Obruca S."/>
            <person name="Sedlar K."/>
        </authorList>
    </citation>
    <scope>NUCLEOTIDE SEQUENCE</scope>
    <source>
        <strain evidence="17">LMG 23380</strain>
    </source>
</reference>
<evidence type="ECO:0000256" key="12">
    <source>
        <dbReference type="ARBA" id="ARBA00023285"/>
    </source>
</evidence>
<dbReference type="Pfam" id="PF01546">
    <property type="entry name" value="Peptidase_M20"/>
    <property type="match status" value="1"/>
</dbReference>
<evidence type="ECO:0000256" key="8">
    <source>
        <dbReference type="ARBA" id="ARBA00022801"/>
    </source>
</evidence>
<accession>A0ABY6MMC2</accession>
<dbReference type="InterPro" id="IPR050072">
    <property type="entry name" value="Peptidase_M20A"/>
</dbReference>
<dbReference type="NCBIfam" id="NF009557">
    <property type="entry name" value="PRK13009.1"/>
    <property type="match status" value="1"/>
</dbReference>
<comment type="subunit">
    <text evidence="3 15">Homodimer.</text>
</comment>
<dbReference type="EC" id="3.5.1.18" evidence="4 15"/>
<keyword evidence="18" id="KW-1185">Reference proteome</keyword>
<keyword evidence="7 15" id="KW-0479">Metal-binding</keyword>
<feature type="binding site" evidence="15">
    <location>
        <position position="171"/>
    </location>
    <ligand>
        <name>Zn(2+)</name>
        <dbReference type="ChEBI" id="CHEBI:29105"/>
        <label>1</label>
    </ligand>
</feature>
<evidence type="ECO:0000256" key="10">
    <source>
        <dbReference type="ARBA" id="ARBA00022915"/>
    </source>
</evidence>
<evidence type="ECO:0000256" key="5">
    <source>
        <dbReference type="ARBA" id="ARBA00022391"/>
    </source>
</evidence>
<evidence type="ECO:0000256" key="4">
    <source>
        <dbReference type="ARBA" id="ARBA00011921"/>
    </source>
</evidence>
<name>A0ABY6MMC2_9BURK</name>
<feature type="binding site" evidence="15">
    <location>
        <position position="75"/>
    </location>
    <ligand>
        <name>Zn(2+)</name>
        <dbReference type="ChEBI" id="CHEBI:29105"/>
        <label>1</label>
    </ligand>
</feature>
<evidence type="ECO:0000256" key="14">
    <source>
        <dbReference type="ARBA" id="ARBA00051301"/>
    </source>
</evidence>
<evidence type="ECO:0000313" key="17">
    <source>
        <dbReference type="EMBL" id="UZD53659.1"/>
    </source>
</evidence>
<keyword evidence="10 15" id="KW-0220">Diaminopimelate biosynthesis</keyword>
<evidence type="ECO:0000259" key="16">
    <source>
        <dbReference type="Pfam" id="PF07687"/>
    </source>
</evidence>
<evidence type="ECO:0000313" key="18">
    <source>
        <dbReference type="Proteomes" id="UP001163266"/>
    </source>
</evidence>
<feature type="active site" evidence="15">
    <location>
        <position position="77"/>
    </location>
</feature>
<dbReference type="PANTHER" id="PTHR43808">
    <property type="entry name" value="ACETYLORNITHINE DEACETYLASE"/>
    <property type="match status" value="1"/>
</dbReference>
<sequence>MATETLRLVEQLVARPSVTPDDAGCQALIAERLGALGFECQTLVFGPAEAPVTNLWAVRRGAAGRQGPLLVFAGHTDVVPTGPLERWTSHPFVPTHREGRLYGRGTSDMKTSVAAMVVAAEEFVRALPVHQGSVAFLLTSDEEGPSVDGTVKVCEWLEQRGERLDYCIVGEPTSVERLGDMIKNGRRGSLSGRLVVKGVQGHIAYPHLARNPIHQLAPALAELGATEWDAGNAFFPPTTWQVSNLHAGTGATNVIPGEAVVDFNFRFSTESTPEGLQERLEAVLRRHGLDYHVQWTLGGRPFLTEPGTLTHALTEAIRQETGLVPELSTTGGTSDGRFIARLCPQVIEFGPPNATIHKIDEHVDVAFIEPLKNIYRRTLEALIA</sequence>
<comment type="pathway">
    <text evidence="1 15">Amino-acid biosynthesis; L-lysine biosynthesis via DAP pathway; LL-2,6-diaminopimelate from (S)-tetrahydrodipicolinate (succinylase route): step 3/3.</text>
</comment>
<dbReference type="GO" id="GO:0009014">
    <property type="term" value="F:succinyl-diaminopimelate desuccinylase activity"/>
    <property type="evidence" value="ECO:0007669"/>
    <property type="project" value="UniProtKB-EC"/>
</dbReference>
<keyword evidence="8 15" id="KW-0378">Hydrolase</keyword>
<feature type="active site" description="Proton acceptor" evidence="15">
    <location>
        <position position="142"/>
    </location>
</feature>
<dbReference type="NCBIfam" id="TIGR01246">
    <property type="entry name" value="dapE_proteo"/>
    <property type="match status" value="1"/>
</dbReference>
<comment type="catalytic activity">
    <reaction evidence="14 15">
        <text>N-succinyl-(2S,6S)-2,6-diaminopimelate + H2O = (2S,6S)-2,6-diaminopimelate + succinate</text>
        <dbReference type="Rhea" id="RHEA:22608"/>
        <dbReference type="ChEBI" id="CHEBI:15377"/>
        <dbReference type="ChEBI" id="CHEBI:30031"/>
        <dbReference type="ChEBI" id="CHEBI:57609"/>
        <dbReference type="ChEBI" id="CHEBI:58087"/>
        <dbReference type="EC" id="3.5.1.18"/>
    </reaction>
</comment>
<dbReference type="SUPFAM" id="SSF55031">
    <property type="entry name" value="Bacterial exopeptidase dimerisation domain"/>
    <property type="match status" value="1"/>
</dbReference>
<feature type="domain" description="Peptidase M20 dimerisation" evidence="16">
    <location>
        <begin position="184"/>
        <end position="291"/>
    </location>
</feature>
<dbReference type="InterPro" id="IPR005941">
    <property type="entry name" value="DapE_proteobac"/>
</dbReference>
<evidence type="ECO:0000256" key="3">
    <source>
        <dbReference type="ARBA" id="ARBA00011738"/>
    </source>
</evidence>
<evidence type="ECO:0000256" key="9">
    <source>
        <dbReference type="ARBA" id="ARBA00022833"/>
    </source>
</evidence>